<reference evidence="1 2" key="2">
    <citation type="journal article" date="2022" name="Mol. Ecol. Resour.">
        <title>The genomes of chicory, endive, great burdock and yacon provide insights into Asteraceae paleo-polyploidization history and plant inulin production.</title>
        <authorList>
            <person name="Fan W."/>
            <person name="Wang S."/>
            <person name="Wang H."/>
            <person name="Wang A."/>
            <person name="Jiang F."/>
            <person name="Liu H."/>
            <person name="Zhao H."/>
            <person name="Xu D."/>
            <person name="Zhang Y."/>
        </authorList>
    </citation>
    <scope>NUCLEOTIDE SEQUENCE [LARGE SCALE GENOMIC DNA]</scope>
    <source>
        <strain evidence="2">cv. Punajuju</strain>
        <tissue evidence="1">Leaves</tissue>
    </source>
</reference>
<name>A0ACB8ZL24_CICIN</name>
<comment type="caution">
    <text evidence="1">The sequence shown here is derived from an EMBL/GenBank/DDBJ whole genome shotgun (WGS) entry which is preliminary data.</text>
</comment>
<gene>
    <name evidence="1" type="ORF">L2E82_42392</name>
</gene>
<proteinExistence type="predicted"/>
<protein>
    <submittedName>
        <fullName evidence="1">Uncharacterized protein</fullName>
    </submittedName>
</protein>
<keyword evidence="2" id="KW-1185">Reference proteome</keyword>
<dbReference type="Proteomes" id="UP001055811">
    <property type="component" value="Linkage Group LG08"/>
</dbReference>
<dbReference type="EMBL" id="CM042016">
    <property type="protein sequence ID" value="KAI3698669.1"/>
    <property type="molecule type" value="Genomic_DNA"/>
</dbReference>
<evidence type="ECO:0000313" key="2">
    <source>
        <dbReference type="Proteomes" id="UP001055811"/>
    </source>
</evidence>
<reference evidence="2" key="1">
    <citation type="journal article" date="2022" name="Mol. Ecol. Resour.">
        <title>The genomes of chicory, endive, great burdock and yacon provide insights into Asteraceae palaeo-polyploidization history and plant inulin production.</title>
        <authorList>
            <person name="Fan W."/>
            <person name="Wang S."/>
            <person name="Wang H."/>
            <person name="Wang A."/>
            <person name="Jiang F."/>
            <person name="Liu H."/>
            <person name="Zhao H."/>
            <person name="Xu D."/>
            <person name="Zhang Y."/>
        </authorList>
    </citation>
    <scope>NUCLEOTIDE SEQUENCE [LARGE SCALE GENOMIC DNA]</scope>
    <source>
        <strain evidence="2">cv. Punajuju</strain>
    </source>
</reference>
<organism evidence="1 2">
    <name type="scientific">Cichorium intybus</name>
    <name type="common">Chicory</name>
    <dbReference type="NCBI Taxonomy" id="13427"/>
    <lineage>
        <taxon>Eukaryota</taxon>
        <taxon>Viridiplantae</taxon>
        <taxon>Streptophyta</taxon>
        <taxon>Embryophyta</taxon>
        <taxon>Tracheophyta</taxon>
        <taxon>Spermatophyta</taxon>
        <taxon>Magnoliopsida</taxon>
        <taxon>eudicotyledons</taxon>
        <taxon>Gunneridae</taxon>
        <taxon>Pentapetalae</taxon>
        <taxon>asterids</taxon>
        <taxon>campanulids</taxon>
        <taxon>Asterales</taxon>
        <taxon>Asteraceae</taxon>
        <taxon>Cichorioideae</taxon>
        <taxon>Cichorieae</taxon>
        <taxon>Cichoriinae</taxon>
        <taxon>Cichorium</taxon>
    </lineage>
</organism>
<sequence length="221" mass="24702">MEIMKQKLSHGAKMIKLGNQAKIFRKTFGIREGEKVLMASQCYLYTTAGAIAGILFISTERVAFCSDRSIKTYSTTGELLKFQYKVNCRPPRVLAGETNETGHDLPAKETTAWTLNYTSSGPRLIEIMKQKLSHGAKMIQLGSPGKIFKKTFGIREEEKLLQASPCYLYTTAGAIAGILFVSTERVAFCSDRSIKTYSSTGKLLKFQYKVLKRETNNDNIV</sequence>
<accession>A0ACB8ZL24</accession>
<evidence type="ECO:0000313" key="1">
    <source>
        <dbReference type="EMBL" id="KAI3698669.1"/>
    </source>
</evidence>